<dbReference type="AlphaFoldDB" id="A0A8D8TGW1"/>
<keyword evidence="1" id="KW-0732">Signal</keyword>
<protein>
    <submittedName>
        <fullName evidence="2">Uncharacterized protein</fullName>
    </submittedName>
</protein>
<organism evidence="2">
    <name type="scientific">Cacopsylla melanoneura</name>
    <dbReference type="NCBI Taxonomy" id="428564"/>
    <lineage>
        <taxon>Eukaryota</taxon>
        <taxon>Metazoa</taxon>
        <taxon>Ecdysozoa</taxon>
        <taxon>Arthropoda</taxon>
        <taxon>Hexapoda</taxon>
        <taxon>Insecta</taxon>
        <taxon>Pterygota</taxon>
        <taxon>Neoptera</taxon>
        <taxon>Paraneoptera</taxon>
        <taxon>Hemiptera</taxon>
        <taxon>Sternorrhyncha</taxon>
        <taxon>Psylloidea</taxon>
        <taxon>Psyllidae</taxon>
        <taxon>Psyllinae</taxon>
        <taxon>Cacopsylla</taxon>
    </lineage>
</organism>
<reference evidence="2" key="1">
    <citation type="submission" date="2021-05" db="EMBL/GenBank/DDBJ databases">
        <authorList>
            <person name="Alioto T."/>
            <person name="Alioto T."/>
            <person name="Gomez Garrido J."/>
        </authorList>
    </citation>
    <scope>NUCLEOTIDE SEQUENCE</scope>
</reference>
<name>A0A8D8TGW1_9HEMI</name>
<accession>A0A8D8TGW1</accession>
<dbReference type="EMBL" id="HBUF01285449">
    <property type="protein sequence ID" value="CAG6688179.1"/>
    <property type="molecule type" value="Transcribed_RNA"/>
</dbReference>
<dbReference type="EMBL" id="HBUF01285450">
    <property type="protein sequence ID" value="CAG6688180.1"/>
    <property type="molecule type" value="Transcribed_RNA"/>
</dbReference>
<feature type="chain" id="PRO_5035638852" evidence="1">
    <location>
        <begin position="23"/>
        <end position="122"/>
    </location>
</feature>
<sequence>MPLSNVFLLALFVLSIVSLNNALDPKSKDITFPDVCKNCKGITMDFVKDVCGESISISIGERSNGSKVVNIIYFREVTEAKCNAAGTCHLEIKMSSASHHGGMDCNQKVGPAAGCTCTPYEN</sequence>
<proteinExistence type="predicted"/>
<feature type="signal peptide" evidence="1">
    <location>
        <begin position="1"/>
        <end position="22"/>
    </location>
</feature>
<evidence type="ECO:0000256" key="1">
    <source>
        <dbReference type="SAM" id="SignalP"/>
    </source>
</evidence>
<evidence type="ECO:0000313" key="2">
    <source>
        <dbReference type="EMBL" id="CAG6688180.1"/>
    </source>
</evidence>
<dbReference type="EMBL" id="HBUF01074549">
    <property type="protein sequence ID" value="CAG6630719.1"/>
    <property type="molecule type" value="Transcribed_RNA"/>
</dbReference>
<dbReference type="EMBL" id="HBUF01611538">
    <property type="protein sequence ID" value="CAG6778818.1"/>
    <property type="molecule type" value="Transcribed_RNA"/>
</dbReference>